<keyword evidence="3 6" id="KW-0812">Transmembrane</keyword>
<organism evidence="7 8">
    <name type="scientific">Stakelama sediminis</name>
    <dbReference type="NCBI Taxonomy" id="463200"/>
    <lineage>
        <taxon>Bacteria</taxon>
        <taxon>Pseudomonadati</taxon>
        <taxon>Pseudomonadota</taxon>
        <taxon>Alphaproteobacteria</taxon>
        <taxon>Sphingomonadales</taxon>
        <taxon>Sphingomonadaceae</taxon>
        <taxon>Stakelama</taxon>
    </lineage>
</organism>
<keyword evidence="5 6" id="KW-0472">Membrane</keyword>
<dbReference type="RefSeq" id="WP_425506345.1">
    <property type="nucleotide sequence ID" value="NZ_BAABIF010000004.1"/>
</dbReference>
<accession>A0A840YXJ5</accession>
<evidence type="ECO:0000313" key="7">
    <source>
        <dbReference type="EMBL" id="MBB5718388.1"/>
    </source>
</evidence>
<feature type="transmembrane region" description="Helical" evidence="6">
    <location>
        <begin position="203"/>
        <end position="227"/>
    </location>
</feature>
<evidence type="ECO:0000256" key="1">
    <source>
        <dbReference type="ARBA" id="ARBA00004651"/>
    </source>
</evidence>
<evidence type="ECO:0000256" key="3">
    <source>
        <dbReference type="ARBA" id="ARBA00022692"/>
    </source>
</evidence>
<feature type="transmembrane region" description="Helical" evidence="6">
    <location>
        <begin position="58"/>
        <end position="80"/>
    </location>
</feature>
<evidence type="ECO:0000313" key="8">
    <source>
        <dbReference type="Proteomes" id="UP000554342"/>
    </source>
</evidence>
<dbReference type="Pfam" id="PF03631">
    <property type="entry name" value="Virul_fac_BrkB"/>
    <property type="match status" value="1"/>
</dbReference>
<dbReference type="GO" id="GO:0005886">
    <property type="term" value="C:plasma membrane"/>
    <property type="evidence" value="ECO:0007669"/>
    <property type="project" value="UniProtKB-SubCell"/>
</dbReference>
<keyword evidence="8" id="KW-1185">Reference proteome</keyword>
<evidence type="ECO:0000256" key="5">
    <source>
        <dbReference type="ARBA" id="ARBA00023136"/>
    </source>
</evidence>
<dbReference type="InterPro" id="IPR017039">
    <property type="entry name" value="Virul_fac_BrkB"/>
</dbReference>
<reference evidence="7 8" key="1">
    <citation type="submission" date="2020-08" db="EMBL/GenBank/DDBJ databases">
        <title>Genomic Encyclopedia of Type Strains, Phase IV (KMG-IV): sequencing the most valuable type-strain genomes for metagenomic binning, comparative biology and taxonomic classification.</title>
        <authorList>
            <person name="Goeker M."/>
        </authorList>
    </citation>
    <scope>NUCLEOTIDE SEQUENCE [LARGE SCALE GENOMIC DNA]</scope>
    <source>
        <strain evidence="7 8">DSM 27203</strain>
    </source>
</reference>
<evidence type="ECO:0000256" key="6">
    <source>
        <dbReference type="SAM" id="Phobius"/>
    </source>
</evidence>
<keyword evidence="4 6" id="KW-1133">Transmembrane helix</keyword>
<evidence type="ECO:0000256" key="4">
    <source>
        <dbReference type="ARBA" id="ARBA00022989"/>
    </source>
</evidence>
<gene>
    <name evidence="7" type="ORF">FHR23_001295</name>
</gene>
<feature type="transmembrane region" description="Helical" evidence="6">
    <location>
        <begin position="160"/>
        <end position="183"/>
    </location>
</feature>
<comment type="subcellular location">
    <subcellularLocation>
        <location evidence="1">Cell membrane</location>
        <topology evidence="1">Multi-pass membrane protein</topology>
    </subcellularLocation>
</comment>
<comment type="caution">
    <text evidence="7">The sequence shown here is derived from an EMBL/GenBank/DDBJ whole genome shotgun (WGS) entry which is preliminary data.</text>
</comment>
<sequence>MLDPDAISPESPEARRLGVGGRVHRRLGDLGLSDRAIEIIRRVAMGVWSEGFVHAGNLAYLSLLTLFPFFIVAAAFARLFGRTGDGIQAVNTFLRTVPPNVADVLRKPIEDVLAARSGSLLWLGALIGLWTTASFIETVRSILRGAYGTTSNRPFWKNRLTSIGLIIVSVILVMVAFSAQVILTGAEQFIVRVLPFATDWAQFLSLTRIAPAVALYVALYILFYTLTPGRYRNSRSPKWPGAFMTASWWLATTLLLPLVLNLLGGYDLTYGSLAGVMIALIFFFVVGLGVVIGAELNAALAEDLPDRLEDEPRSDPRDKEEIQAS</sequence>
<dbReference type="PANTHER" id="PTHR30213:SF0">
    <property type="entry name" value="UPF0761 MEMBRANE PROTEIN YIHY"/>
    <property type="match status" value="1"/>
</dbReference>
<dbReference type="NCBIfam" id="TIGR00765">
    <property type="entry name" value="yihY_not_rbn"/>
    <property type="match status" value="1"/>
</dbReference>
<evidence type="ECO:0000256" key="2">
    <source>
        <dbReference type="ARBA" id="ARBA00022475"/>
    </source>
</evidence>
<dbReference type="PIRSF" id="PIRSF035875">
    <property type="entry name" value="RNase_BN"/>
    <property type="match status" value="1"/>
</dbReference>
<dbReference type="EMBL" id="JACIJI010000001">
    <property type="protein sequence ID" value="MBB5718388.1"/>
    <property type="molecule type" value="Genomic_DNA"/>
</dbReference>
<dbReference type="PANTHER" id="PTHR30213">
    <property type="entry name" value="INNER MEMBRANE PROTEIN YHJD"/>
    <property type="match status" value="1"/>
</dbReference>
<protein>
    <submittedName>
        <fullName evidence="7">Membrane protein</fullName>
    </submittedName>
</protein>
<dbReference type="AlphaFoldDB" id="A0A840YXJ5"/>
<keyword evidence="2" id="KW-1003">Cell membrane</keyword>
<feature type="transmembrane region" description="Helical" evidence="6">
    <location>
        <begin position="239"/>
        <end position="260"/>
    </location>
</feature>
<feature type="transmembrane region" description="Helical" evidence="6">
    <location>
        <begin position="272"/>
        <end position="294"/>
    </location>
</feature>
<name>A0A840YXJ5_9SPHN</name>
<dbReference type="Proteomes" id="UP000554342">
    <property type="component" value="Unassembled WGS sequence"/>
</dbReference>
<proteinExistence type="predicted"/>